<dbReference type="InterPro" id="IPR010425">
    <property type="entry name" value="Caps_synth_GfcC-like_C"/>
</dbReference>
<keyword evidence="6" id="KW-1185">Reference proteome</keyword>
<dbReference type="InterPro" id="IPR046459">
    <property type="entry name" value="Caps_syn_GfcC_N"/>
</dbReference>
<dbReference type="EMBL" id="RRCF01000001">
    <property type="protein sequence ID" value="RRJ23125.1"/>
    <property type="molecule type" value="Genomic_DNA"/>
</dbReference>
<dbReference type="Proteomes" id="UP000276260">
    <property type="component" value="Unassembled WGS sequence"/>
</dbReference>
<feature type="domain" description="Capsule biosynthesis GfcC-like N-terminal" evidence="4">
    <location>
        <begin position="34"/>
        <end position="148"/>
    </location>
</feature>
<sequence length="251" mass="28286">MKLLFGVTLAVFSLLNFGHAAGPAVLVKHNDQYHGFMQLPRISEVLTRVNSQAQLYWPAARLYKTDDEAVAELEQQRQALLQRLEQLQLVYTEDDDTEFVQSAKSLAVQVKSWTLAKQLLLVLDPERVRTKAQLNPRLWAGFYSLQVQARPETVSVTGLAKNSELPLLEGAEAADYADLLQFHSGASSSFIYILPAQQKPLLAQIGLWNKKRQDVPAGAVLFVPFEQRLLPAEFENLNQQIVELLQHRVVL</sequence>
<reference evidence="5 6" key="1">
    <citation type="submission" date="2018-11" db="EMBL/GenBank/DDBJ databases">
        <title>Draft genome analysis of Rheinheimera mesophila isolated from an industrial waste site.</title>
        <authorList>
            <person name="Yu Q."/>
            <person name="Qi Y."/>
            <person name="Zhang H."/>
            <person name="Lu Y."/>
            <person name="Pu J."/>
        </authorList>
    </citation>
    <scope>NUCLEOTIDE SEQUENCE [LARGE SCALE GENOMIC DNA]</scope>
    <source>
        <strain evidence="5 6">IITR13</strain>
    </source>
</reference>
<protein>
    <submittedName>
        <fullName evidence="5">Uncharacterized protein</fullName>
    </submittedName>
</protein>
<organism evidence="5 6">
    <name type="scientific">Rheinheimera mesophila</name>
    <dbReference type="NCBI Taxonomy" id="1547515"/>
    <lineage>
        <taxon>Bacteria</taxon>
        <taxon>Pseudomonadati</taxon>
        <taxon>Pseudomonadota</taxon>
        <taxon>Gammaproteobacteria</taxon>
        <taxon>Chromatiales</taxon>
        <taxon>Chromatiaceae</taxon>
        <taxon>Rheinheimera</taxon>
    </lineage>
</organism>
<comment type="caution">
    <text evidence="5">The sequence shown here is derived from an EMBL/GenBank/DDBJ whole genome shotgun (WGS) entry which is preliminary data.</text>
</comment>
<dbReference type="AlphaFoldDB" id="A0A3P3QQ25"/>
<dbReference type="Gene3D" id="3.10.560.10">
    <property type="entry name" value="Outer membrane lipoprotein wza domain like"/>
    <property type="match status" value="1"/>
</dbReference>
<gene>
    <name evidence="5" type="ORF">EIK76_03295</name>
</gene>
<feature type="signal peptide" evidence="2">
    <location>
        <begin position="1"/>
        <end position="20"/>
    </location>
</feature>
<dbReference type="RefSeq" id="WP_046520962.1">
    <property type="nucleotide sequence ID" value="NZ_LAVS01000088.1"/>
</dbReference>
<evidence type="ECO:0000259" key="3">
    <source>
        <dbReference type="Pfam" id="PF06251"/>
    </source>
</evidence>
<dbReference type="Pfam" id="PF20616">
    <property type="entry name" value="Caps_syn_GfcC_N"/>
    <property type="match status" value="1"/>
</dbReference>
<evidence type="ECO:0000259" key="4">
    <source>
        <dbReference type="Pfam" id="PF20616"/>
    </source>
</evidence>
<evidence type="ECO:0000313" key="6">
    <source>
        <dbReference type="Proteomes" id="UP000276260"/>
    </source>
</evidence>
<feature type="chain" id="PRO_5018773750" evidence="2">
    <location>
        <begin position="21"/>
        <end position="251"/>
    </location>
</feature>
<name>A0A3P3QQ25_9GAMM</name>
<feature type="coiled-coil region" evidence="1">
    <location>
        <begin position="63"/>
        <end position="90"/>
    </location>
</feature>
<evidence type="ECO:0000256" key="2">
    <source>
        <dbReference type="SAM" id="SignalP"/>
    </source>
</evidence>
<accession>A0A3P3QQ25</accession>
<dbReference type="OrthoDB" id="5814422at2"/>
<feature type="domain" description="Capsule biosynthesis GfcC-like C-terminal" evidence="3">
    <location>
        <begin position="163"/>
        <end position="249"/>
    </location>
</feature>
<keyword evidence="2" id="KW-0732">Signal</keyword>
<evidence type="ECO:0000256" key="1">
    <source>
        <dbReference type="SAM" id="Coils"/>
    </source>
</evidence>
<dbReference type="Pfam" id="PF06251">
    <property type="entry name" value="Caps_syn_GfcC_C"/>
    <property type="match status" value="1"/>
</dbReference>
<keyword evidence="1" id="KW-0175">Coiled coil</keyword>
<proteinExistence type="predicted"/>
<evidence type="ECO:0000313" key="5">
    <source>
        <dbReference type="EMBL" id="RRJ23125.1"/>
    </source>
</evidence>